<organism evidence="1">
    <name type="scientific">Kitasatospora camelliae</name>
    <dbReference type="NCBI Taxonomy" id="3156397"/>
    <lineage>
        <taxon>Bacteria</taxon>
        <taxon>Bacillati</taxon>
        <taxon>Actinomycetota</taxon>
        <taxon>Actinomycetes</taxon>
        <taxon>Kitasatosporales</taxon>
        <taxon>Streptomycetaceae</taxon>
        <taxon>Kitasatospora</taxon>
    </lineage>
</organism>
<name>A0AAU8K7Z4_9ACTN</name>
<protein>
    <submittedName>
        <fullName evidence="1">SgcJ/EcaC family oxidoreductase</fullName>
    </submittedName>
</protein>
<dbReference type="SUPFAM" id="SSF54427">
    <property type="entry name" value="NTF2-like"/>
    <property type="match status" value="1"/>
</dbReference>
<sequence length="157" mass="17922">MFDAAASSKKLSWEGTGRGGCRRVRLARRHLGRAHPRRNRLCPDLHHLPGHPLQGRRDTTEAHRALFHDFLKDTALADSYLGVRFHGPDTAVVTGRGDSYTGTPRNPAELTKTQSSTLVRQEDRQWRIAAFHNTRRQNVMERISFLYDPATRPETEK</sequence>
<dbReference type="InterPro" id="IPR011944">
    <property type="entry name" value="Steroid_delta5-4_isomerase"/>
</dbReference>
<dbReference type="RefSeq" id="WP_354645154.1">
    <property type="nucleotide sequence ID" value="NZ_CP159872.1"/>
</dbReference>
<gene>
    <name evidence="1" type="ORF">ABWK59_29890</name>
</gene>
<dbReference type="InterPro" id="IPR032710">
    <property type="entry name" value="NTF2-like_dom_sf"/>
</dbReference>
<dbReference type="NCBIfam" id="TIGR02246">
    <property type="entry name" value="SgcJ/EcaC family oxidoreductase"/>
    <property type="match status" value="1"/>
</dbReference>
<dbReference type="KEGG" id="kcm:ABWK59_29890"/>
<accession>A0AAU8K7Z4</accession>
<reference evidence="1" key="1">
    <citation type="submission" date="2024-06" db="EMBL/GenBank/DDBJ databases">
        <title>The genome sequences of Kitasatospora sp. strain HUAS MG31.</title>
        <authorList>
            <person name="Mo P."/>
        </authorList>
    </citation>
    <scope>NUCLEOTIDE SEQUENCE</scope>
    <source>
        <strain evidence="1">HUAS MG31</strain>
    </source>
</reference>
<dbReference type="EMBL" id="CP159872">
    <property type="protein sequence ID" value="XCM84217.1"/>
    <property type="molecule type" value="Genomic_DNA"/>
</dbReference>
<proteinExistence type="predicted"/>
<dbReference type="Gene3D" id="3.10.450.50">
    <property type="match status" value="1"/>
</dbReference>
<evidence type="ECO:0000313" key="1">
    <source>
        <dbReference type="EMBL" id="XCM84217.1"/>
    </source>
</evidence>
<dbReference type="AlphaFoldDB" id="A0AAU8K7Z4"/>